<dbReference type="Proteomes" id="UP000796761">
    <property type="component" value="Unassembled WGS sequence"/>
</dbReference>
<gene>
    <name evidence="2" type="ORF">HGM15179_021278</name>
</gene>
<feature type="region of interest" description="Disordered" evidence="1">
    <location>
        <begin position="1"/>
        <end position="37"/>
    </location>
</feature>
<dbReference type="EMBL" id="SWJQ01003320">
    <property type="protein sequence ID" value="TRZ05829.1"/>
    <property type="molecule type" value="Genomic_DNA"/>
</dbReference>
<evidence type="ECO:0000256" key="1">
    <source>
        <dbReference type="SAM" id="MobiDB-lite"/>
    </source>
</evidence>
<name>A0A8K1FU75_9PASS</name>
<protein>
    <submittedName>
        <fullName evidence="2">Uncharacterized protein</fullName>
    </submittedName>
</protein>
<sequence length="77" mass="7817">MRVGQVSERPDGSSDVTFPESSPGPGGAPLTCGDEPELGTAAGRLQLMAKLAEALSPALNLASQCLTLSGLFSPQTM</sequence>
<proteinExistence type="predicted"/>
<evidence type="ECO:0000313" key="2">
    <source>
        <dbReference type="EMBL" id="TRZ05829.1"/>
    </source>
</evidence>
<keyword evidence="3" id="KW-1185">Reference proteome</keyword>
<comment type="caution">
    <text evidence="2">The sequence shown here is derived from an EMBL/GenBank/DDBJ whole genome shotgun (WGS) entry which is preliminary data.</text>
</comment>
<accession>A0A8K1FU75</accession>
<reference evidence="2" key="1">
    <citation type="submission" date="2019-04" db="EMBL/GenBank/DDBJ databases">
        <title>Genome assembly of Zosterops borbonicus 15179.</title>
        <authorList>
            <person name="Leroy T."/>
            <person name="Anselmetti Y."/>
            <person name="Tilak M.-K."/>
            <person name="Nabholz B."/>
        </authorList>
    </citation>
    <scope>NUCLEOTIDE SEQUENCE</scope>
    <source>
        <strain evidence="2">HGM_15179</strain>
        <tissue evidence="2">Muscle</tissue>
    </source>
</reference>
<dbReference type="AlphaFoldDB" id="A0A8K1FU75"/>
<dbReference type="OrthoDB" id="8123449at2759"/>
<organism evidence="2 3">
    <name type="scientific">Zosterops borbonicus</name>
    <dbReference type="NCBI Taxonomy" id="364589"/>
    <lineage>
        <taxon>Eukaryota</taxon>
        <taxon>Metazoa</taxon>
        <taxon>Chordata</taxon>
        <taxon>Craniata</taxon>
        <taxon>Vertebrata</taxon>
        <taxon>Euteleostomi</taxon>
        <taxon>Archelosauria</taxon>
        <taxon>Archosauria</taxon>
        <taxon>Dinosauria</taxon>
        <taxon>Saurischia</taxon>
        <taxon>Theropoda</taxon>
        <taxon>Coelurosauria</taxon>
        <taxon>Aves</taxon>
        <taxon>Neognathae</taxon>
        <taxon>Neoaves</taxon>
        <taxon>Telluraves</taxon>
        <taxon>Australaves</taxon>
        <taxon>Passeriformes</taxon>
        <taxon>Sylvioidea</taxon>
        <taxon>Zosteropidae</taxon>
        <taxon>Zosterops</taxon>
    </lineage>
</organism>
<evidence type="ECO:0000313" key="3">
    <source>
        <dbReference type="Proteomes" id="UP000796761"/>
    </source>
</evidence>